<name>A0A1V6TA59_9EURO</name>
<evidence type="ECO:0000256" key="2">
    <source>
        <dbReference type="ARBA" id="ARBA00022679"/>
    </source>
</evidence>
<feature type="domain" description="Methyltransferase" evidence="4">
    <location>
        <begin position="63"/>
        <end position="167"/>
    </location>
</feature>
<evidence type="ECO:0000259" key="4">
    <source>
        <dbReference type="Pfam" id="PF13649"/>
    </source>
</evidence>
<dbReference type="InterPro" id="IPR029063">
    <property type="entry name" value="SAM-dependent_MTases_sf"/>
</dbReference>
<dbReference type="SUPFAM" id="SSF53335">
    <property type="entry name" value="S-adenosyl-L-methionine-dependent methyltransferases"/>
    <property type="match status" value="1"/>
</dbReference>
<sequence>MQLYKFHNLPFTPLICIMPLQFDAASIASASLHDPIHFKVQECQTAHRLVLLRHWDIATKSKVLELGCGQGDCTTVLASAVGEHGRVVAVDPADLDYGAPYTLGQAQSHVSQGLLGDRITWVQQFPLDYLSSLPSSEEQIFDATVLAHSLWYFSSPSLIFSTFRALKKHSKRLLLAEWSLVATHPSAQPHVLAALTQASLECRKPESESNIRTVLGPKRLTELALAAGWKLEKETLVQSDEGLLYGNWEISACLSASFEREVRENIDDEREQAAVLASRDACESSLNCVDGGRKGIRSMDVWVASFACT</sequence>
<gene>
    <name evidence="5" type="ORF">PENSTE_c009G08494</name>
</gene>
<evidence type="ECO:0000256" key="3">
    <source>
        <dbReference type="ARBA" id="ARBA00022691"/>
    </source>
</evidence>
<accession>A0A1V6TA59</accession>
<dbReference type="GO" id="GO:0032259">
    <property type="term" value="P:methylation"/>
    <property type="evidence" value="ECO:0007669"/>
    <property type="project" value="UniProtKB-KW"/>
</dbReference>
<dbReference type="STRING" id="303698.A0A1V6TA59"/>
<evidence type="ECO:0000256" key="1">
    <source>
        <dbReference type="ARBA" id="ARBA00022603"/>
    </source>
</evidence>
<dbReference type="OrthoDB" id="8300214at2759"/>
<dbReference type="GO" id="GO:0010420">
    <property type="term" value="F:polyprenyldihydroxybenzoate methyltransferase activity"/>
    <property type="evidence" value="ECO:0007669"/>
    <property type="project" value="TreeGrafter"/>
</dbReference>
<dbReference type="Gene3D" id="3.40.50.150">
    <property type="entry name" value="Vaccinia Virus protein VP39"/>
    <property type="match status" value="1"/>
</dbReference>
<reference evidence="6" key="1">
    <citation type="journal article" date="2017" name="Nat. Microbiol.">
        <title>Global analysis of biosynthetic gene clusters reveals vast potential of secondary metabolite production in Penicillium species.</title>
        <authorList>
            <person name="Nielsen J.C."/>
            <person name="Grijseels S."/>
            <person name="Prigent S."/>
            <person name="Ji B."/>
            <person name="Dainat J."/>
            <person name="Nielsen K.F."/>
            <person name="Frisvad J.C."/>
            <person name="Workman M."/>
            <person name="Nielsen J."/>
        </authorList>
    </citation>
    <scope>NUCLEOTIDE SEQUENCE [LARGE SCALE GENOMIC DNA]</scope>
    <source>
        <strain evidence="6">IBT 24891</strain>
    </source>
</reference>
<protein>
    <recommendedName>
        <fullName evidence="4">Methyltransferase domain-containing protein</fullName>
    </recommendedName>
</protein>
<dbReference type="InterPro" id="IPR041698">
    <property type="entry name" value="Methyltransf_25"/>
</dbReference>
<comment type="caution">
    <text evidence="5">The sequence shown here is derived from an EMBL/GenBank/DDBJ whole genome shotgun (WGS) entry which is preliminary data.</text>
</comment>
<dbReference type="AlphaFoldDB" id="A0A1V6TA59"/>
<keyword evidence="3" id="KW-0949">S-adenosyl-L-methionine</keyword>
<dbReference type="Proteomes" id="UP000191285">
    <property type="component" value="Unassembled WGS sequence"/>
</dbReference>
<keyword evidence="1" id="KW-0489">Methyltransferase</keyword>
<dbReference type="PANTHER" id="PTHR43464">
    <property type="entry name" value="METHYLTRANSFERASE"/>
    <property type="match status" value="1"/>
</dbReference>
<dbReference type="GO" id="GO:0005739">
    <property type="term" value="C:mitochondrion"/>
    <property type="evidence" value="ECO:0007669"/>
    <property type="project" value="TreeGrafter"/>
</dbReference>
<organism evidence="5 6">
    <name type="scientific">Penicillium steckii</name>
    <dbReference type="NCBI Taxonomy" id="303698"/>
    <lineage>
        <taxon>Eukaryota</taxon>
        <taxon>Fungi</taxon>
        <taxon>Dikarya</taxon>
        <taxon>Ascomycota</taxon>
        <taxon>Pezizomycotina</taxon>
        <taxon>Eurotiomycetes</taxon>
        <taxon>Eurotiomycetidae</taxon>
        <taxon>Eurotiales</taxon>
        <taxon>Aspergillaceae</taxon>
        <taxon>Penicillium</taxon>
    </lineage>
</organism>
<dbReference type="PANTHER" id="PTHR43464:SF19">
    <property type="entry name" value="UBIQUINONE BIOSYNTHESIS O-METHYLTRANSFERASE, MITOCHONDRIAL"/>
    <property type="match status" value="1"/>
</dbReference>
<evidence type="ECO:0000313" key="6">
    <source>
        <dbReference type="Proteomes" id="UP000191285"/>
    </source>
</evidence>
<dbReference type="EMBL" id="MLKD01000009">
    <property type="protein sequence ID" value="OQE23235.1"/>
    <property type="molecule type" value="Genomic_DNA"/>
</dbReference>
<proteinExistence type="predicted"/>
<keyword evidence="2" id="KW-0808">Transferase</keyword>
<keyword evidence="6" id="KW-1185">Reference proteome</keyword>
<dbReference type="CDD" id="cd02440">
    <property type="entry name" value="AdoMet_MTases"/>
    <property type="match status" value="1"/>
</dbReference>
<evidence type="ECO:0000313" key="5">
    <source>
        <dbReference type="EMBL" id="OQE23235.1"/>
    </source>
</evidence>
<dbReference type="Pfam" id="PF13649">
    <property type="entry name" value="Methyltransf_25"/>
    <property type="match status" value="1"/>
</dbReference>